<comment type="caution">
    <text evidence="1">The sequence shown here is derived from an EMBL/GenBank/DDBJ whole genome shotgun (WGS) entry which is preliminary data.</text>
</comment>
<name>A0A8H3WF95_9PEZI</name>
<gene>
    <name evidence="1" type="ORF">GQ607_006757</name>
</gene>
<accession>A0A8H3WF95</accession>
<protein>
    <submittedName>
        <fullName evidence="1">Uncharacterized protein</fullName>
    </submittedName>
</protein>
<dbReference type="EMBL" id="WOWK01000033">
    <property type="protein sequence ID" value="KAF0325939.1"/>
    <property type="molecule type" value="Genomic_DNA"/>
</dbReference>
<dbReference type="AlphaFoldDB" id="A0A8H3WF95"/>
<evidence type="ECO:0000313" key="1">
    <source>
        <dbReference type="EMBL" id="KAF0325939.1"/>
    </source>
</evidence>
<evidence type="ECO:0000313" key="2">
    <source>
        <dbReference type="Proteomes" id="UP000434172"/>
    </source>
</evidence>
<proteinExistence type="predicted"/>
<dbReference type="Proteomes" id="UP000434172">
    <property type="component" value="Unassembled WGS sequence"/>
</dbReference>
<reference evidence="1 2" key="1">
    <citation type="submission" date="2019-12" db="EMBL/GenBank/DDBJ databases">
        <title>A genome sequence resource for the geographically widespread anthracnose pathogen Colletotrichum asianum.</title>
        <authorList>
            <person name="Meng Y."/>
        </authorList>
    </citation>
    <scope>NUCLEOTIDE SEQUENCE [LARGE SCALE GENOMIC DNA]</scope>
    <source>
        <strain evidence="1 2">ICMP 18580</strain>
    </source>
</reference>
<keyword evidence="2" id="KW-1185">Reference proteome</keyword>
<sequence length="98" mass="10873">MVSCVSWAASPCRRRLAASSSRSLSSGRAAVPCSFFLLSFPLLRYPQLYADVCCDQPVDNDGASRVTEGRIFAEPRWEAADSIFLDVRYCGARTWLMS</sequence>
<organism evidence="1 2">
    <name type="scientific">Colletotrichum asianum</name>
    <dbReference type="NCBI Taxonomy" id="702518"/>
    <lineage>
        <taxon>Eukaryota</taxon>
        <taxon>Fungi</taxon>
        <taxon>Dikarya</taxon>
        <taxon>Ascomycota</taxon>
        <taxon>Pezizomycotina</taxon>
        <taxon>Sordariomycetes</taxon>
        <taxon>Hypocreomycetidae</taxon>
        <taxon>Glomerellales</taxon>
        <taxon>Glomerellaceae</taxon>
        <taxon>Colletotrichum</taxon>
        <taxon>Colletotrichum gloeosporioides species complex</taxon>
    </lineage>
</organism>